<dbReference type="PROSITE" id="PS51830">
    <property type="entry name" value="FIIND"/>
    <property type="match status" value="1"/>
</dbReference>
<dbReference type="PANTHER" id="PTHR46985">
    <property type="entry name" value="NACHT, LRR AND PYD DOMAINS-CONTAINING PROTEIN 1"/>
    <property type="match status" value="1"/>
</dbReference>
<dbReference type="InterPro" id="IPR025307">
    <property type="entry name" value="FIIND_dom"/>
</dbReference>
<dbReference type="GO" id="GO:0045087">
    <property type="term" value="P:innate immune response"/>
    <property type="evidence" value="ECO:0007669"/>
    <property type="project" value="UniProtKB-KW"/>
</dbReference>
<sequence length="457" mass="50956">MGFLRRVAGVSLRDRQVKLKLKFDICCVFSPCDGSDPPPDPSTSKTNLDVSEDRREDQLSPDDPEKLKQQQLVGGEASNTNDTVSFTPELLTESGKTSYRFRCPGPGVFQCALTGLVFVTTQEAELLYNTVQWDESLLQSAGRMAAGPLYNIKCSEEAAVCQLHFPHCEIIDAPLPDGLLSVGHITDDGMSILEPLEITDTHVVVNVAHLSVLGLIWDVVTRLWTKSVSGQVLLFLGEPNQALQRQNLNVLLLPRNIPLNEVSEQHQQSRNIQVPATCKLIKDQSYTVQCPQAVKIQPDKADFELEFGPNYHPTFEIRLPINTPEVTLRVQVEEHSVWQHEVELIAPKPQTPAPGEDRDPAEDRDRAEVGRTAEVLLNTLEDLGAEDFETFKWFLMNSGEHVKNRPIPRGRLENATLLNTVDLMIQTFSVTGAVEVTKLVLKKINRNDLEERLAASS</sequence>
<evidence type="ECO:0000313" key="9">
    <source>
        <dbReference type="Proteomes" id="UP000295070"/>
    </source>
</evidence>
<dbReference type="Gene3D" id="1.10.533.10">
    <property type="entry name" value="Death Domain, Fas"/>
    <property type="match status" value="1"/>
</dbReference>
<evidence type="ECO:0000259" key="6">
    <source>
        <dbReference type="PROSITE" id="PS50824"/>
    </source>
</evidence>
<dbReference type="InterPro" id="IPR011029">
    <property type="entry name" value="DEATH-like_dom_sf"/>
</dbReference>
<reference evidence="8 9" key="1">
    <citation type="submission" date="2019-01" db="EMBL/GenBank/DDBJ databases">
        <title>A chromosome-scale genome assembly of the yellow perch, Perca flavescens.</title>
        <authorList>
            <person name="Feron R."/>
            <person name="Morvezen R."/>
            <person name="Bestin A."/>
            <person name="Haffray P."/>
            <person name="Klopp C."/>
            <person name="Zahm M."/>
            <person name="Cabau C."/>
            <person name="Roques C."/>
            <person name="Donnadieu C."/>
            <person name="Bouchez O."/>
            <person name="Christie M."/>
            <person name="Larson W."/>
            <person name="Guiguen Y."/>
        </authorList>
    </citation>
    <scope>NUCLEOTIDE SEQUENCE [LARGE SCALE GENOMIC DNA]</scope>
    <source>
        <strain evidence="8">YP-PL-M2</strain>
        <tissue evidence="8">Blood</tissue>
    </source>
</reference>
<organism evidence="8 9">
    <name type="scientific">Perca flavescens</name>
    <name type="common">American yellow perch</name>
    <name type="synonym">Morone flavescens</name>
    <dbReference type="NCBI Taxonomy" id="8167"/>
    <lineage>
        <taxon>Eukaryota</taxon>
        <taxon>Metazoa</taxon>
        <taxon>Chordata</taxon>
        <taxon>Craniata</taxon>
        <taxon>Vertebrata</taxon>
        <taxon>Euteleostomi</taxon>
        <taxon>Actinopterygii</taxon>
        <taxon>Neopterygii</taxon>
        <taxon>Teleostei</taxon>
        <taxon>Neoteleostei</taxon>
        <taxon>Acanthomorphata</taxon>
        <taxon>Eupercaria</taxon>
        <taxon>Perciformes</taxon>
        <taxon>Percoidei</taxon>
        <taxon>Percidae</taxon>
        <taxon>Percinae</taxon>
        <taxon>Perca</taxon>
    </lineage>
</organism>
<dbReference type="Pfam" id="PF13553">
    <property type="entry name" value="FIIND"/>
    <property type="match status" value="1"/>
</dbReference>
<dbReference type="SMART" id="SM01289">
    <property type="entry name" value="PYRIN"/>
    <property type="match status" value="1"/>
</dbReference>
<dbReference type="SUPFAM" id="SSF47986">
    <property type="entry name" value="DEATH domain"/>
    <property type="match status" value="1"/>
</dbReference>
<evidence type="ECO:0000259" key="7">
    <source>
        <dbReference type="PROSITE" id="PS51830"/>
    </source>
</evidence>
<evidence type="ECO:0000313" key="8">
    <source>
        <dbReference type="EMBL" id="TDG97614.1"/>
    </source>
</evidence>
<gene>
    <name evidence="8" type="ORF">EPR50_G00228130</name>
</gene>
<protein>
    <recommendedName>
        <fullName evidence="10">FIIND domain-containing protein</fullName>
    </recommendedName>
</protein>
<feature type="domain" description="FIIND" evidence="7">
    <location>
        <begin position="80"/>
        <end position="358"/>
    </location>
</feature>
<feature type="domain" description="Pyrin" evidence="6">
    <location>
        <begin position="367"/>
        <end position="457"/>
    </location>
</feature>
<dbReference type="STRING" id="8167.A0A484C7E6"/>
<evidence type="ECO:0000256" key="1">
    <source>
        <dbReference type="ARBA" id="ARBA00004514"/>
    </source>
</evidence>
<dbReference type="GO" id="GO:0005829">
    <property type="term" value="C:cytosol"/>
    <property type="evidence" value="ECO:0007669"/>
    <property type="project" value="UniProtKB-SubCell"/>
</dbReference>
<dbReference type="EMBL" id="SCKG01000022">
    <property type="protein sequence ID" value="TDG97614.1"/>
    <property type="molecule type" value="Genomic_DNA"/>
</dbReference>
<name>A0A484C7E6_PERFV</name>
<dbReference type="PANTHER" id="PTHR46985:SF2">
    <property type="entry name" value="APOPTOSIS-ASSOCIATED SPECK-LIKE PROTEIN CONTAINING A CARD"/>
    <property type="match status" value="1"/>
</dbReference>
<dbReference type="Pfam" id="PF23679">
    <property type="entry name" value="UPA-FIIND"/>
    <property type="match status" value="1"/>
</dbReference>
<dbReference type="AlphaFoldDB" id="A0A484C7E6"/>
<dbReference type="CDD" id="cd08321">
    <property type="entry name" value="Pyrin_ASC-like"/>
    <property type="match status" value="1"/>
</dbReference>
<accession>A0A484C7E6</accession>
<keyword evidence="4" id="KW-0391">Immunity</keyword>
<proteinExistence type="predicted"/>
<keyword evidence="2" id="KW-0963">Cytoplasm</keyword>
<evidence type="ECO:0000256" key="2">
    <source>
        <dbReference type="ARBA" id="ARBA00022490"/>
    </source>
</evidence>
<feature type="compositionally biased region" description="Basic and acidic residues" evidence="5">
    <location>
        <begin position="51"/>
        <end position="68"/>
    </location>
</feature>
<dbReference type="Pfam" id="PF02758">
    <property type="entry name" value="PYRIN"/>
    <property type="match status" value="1"/>
</dbReference>
<comment type="caution">
    <text evidence="8">The sequence shown here is derived from an EMBL/GenBank/DDBJ whole genome shotgun (WGS) entry which is preliminary data.</text>
</comment>
<keyword evidence="3" id="KW-0399">Innate immunity</keyword>
<feature type="compositionally biased region" description="Polar residues" evidence="5">
    <location>
        <begin position="69"/>
        <end position="86"/>
    </location>
</feature>
<dbReference type="InterPro" id="IPR004020">
    <property type="entry name" value="DAPIN"/>
</dbReference>
<dbReference type="InterPro" id="IPR051249">
    <property type="entry name" value="NLRP_Inflammasome"/>
</dbReference>
<evidence type="ECO:0000256" key="5">
    <source>
        <dbReference type="SAM" id="MobiDB-lite"/>
    </source>
</evidence>
<feature type="region of interest" description="Disordered" evidence="5">
    <location>
        <begin position="35"/>
        <end position="88"/>
    </location>
</feature>
<dbReference type="PROSITE" id="PS50824">
    <property type="entry name" value="DAPIN"/>
    <property type="match status" value="1"/>
</dbReference>
<feature type="region of interest" description="Disordered" evidence="5">
    <location>
        <begin position="345"/>
        <end position="368"/>
    </location>
</feature>
<comment type="subcellular location">
    <subcellularLocation>
        <location evidence="1">Cytoplasm</location>
        <location evidence="1">Cytosol</location>
    </subcellularLocation>
</comment>
<evidence type="ECO:0008006" key="10">
    <source>
        <dbReference type="Google" id="ProtNLM"/>
    </source>
</evidence>
<evidence type="ECO:0000256" key="4">
    <source>
        <dbReference type="ARBA" id="ARBA00022859"/>
    </source>
</evidence>
<keyword evidence="9" id="KW-1185">Reference proteome</keyword>
<dbReference type="Proteomes" id="UP000295070">
    <property type="component" value="Chromosome 22"/>
</dbReference>
<evidence type="ECO:0000256" key="3">
    <source>
        <dbReference type="ARBA" id="ARBA00022588"/>
    </source>
</evidence>
<feature type="compositionally biased region" description="Basic and acidic residues" evidence="5">
    <location>
        <begin position="355"/>
        <end position="368"/>
    </location>
</feature>